<comment type="caution">
    <text evidence="8">The sequence shown here is derived from an EMBL/GenBank/DDBJ whole genome shotgun (WGS) entry which is preliminary data.</text>
</comment>
<protein>
    <recommendedName>
        <fullName evidence="7">Polysaccharide chain length determinant N-terminal domain-containing protein</fullName>
    </recommendedName>
</protein>
<dbReference type="GO" id="GO:0004713">
    <property type="term" value="F:protein tyrosine kinase activity"/>
    <property type="evidence" value="ECO:0007669"/>
    <property type="project" value="TreeGrafter"/>
</dbReference>
<evidence type="ECO:0000256" key="5">
    <source>
        <dbReference type="ARBA" id="ARBA00023136"/>
    </source>
</evidence>
<reference evidence="8 9" key="1">
    <citation type="submission" date="2018-11" db="EMBL/GenBank/DDBJ databases">
        <title>Draft genome sequence of Ferruginibacter sp. BO-59.</title>
        <authorList>
            <person name="Im W.T."/>
        </authorList>
    </citation>
    <scope>NUCLEOTIDE SEQUENCE [LARGE SCALE GENOMIC DNA]</scope>
    <source>
        <strain evidence="8 9">BO-59</strain>
    </source>
</reference>
<dbReference type="InterPro" id="IPR003856">
    <property type="entry name" value="LPS_length_determ_N"/>
</dbReference>
<dbReference type="AlphaFoldDB" id="A0A3M9N9R1"/>
<dbReference type="OrthoDB" id="745212at2"/>
<dbReference type="Pfam" id="PF02706">
    <property type="entry name" value="Wzz"/>
    <property type="match status" value="1"/>
</dbReference>
<feature type="transmembrane region" description="Helical" evidence="6">
    <location>
        <begin position="19"/>
        <end position="37"/>
    </location>
</feature>
<feature type="domain" description="Polysaccharide chain length determinant N-terminal" evidence="7">
    <location>
        <begin position="8"/>
        <end position="100"/>
    </location>
</feature>
<organism evidence="8 9">
    <name type="scientific">Hanamia caeni</name>
    <dbReference type="NCBI Taxonomy" id="2294116"/>
    <lineage>
        <taxon>Bacteria</taxon>
        <taxon>Pseudomonadati</taxon>
        <taxon>Bacteroidota</taxon>
        <taxon>Chitinophagia</taxon>
        <taxon>Chitinophagales</taxon>
        <taxon>Chitinophagaceae</taxon>
        <taxon>Hanamia</taxon>
    </lineage>
</organism>
<evidence type="ECO:0000256" key="6">
    <source>
        <dbReference type="SAM" id="Phobius"/>
    </source>
</evidence>
<sequence>MTSQELTIEIFTRLKKHKILIACAAVLFAIILSIFALKTPVTYTSTAIIFPLTASNDNNATSSALSALFSGGDNSSNPFSDEASVNIIELALSRATREQVALIKDSSAGNKTIGELLLRDINAHRSFMESEIKIPQSQDSMLAIVMKIFKDNLAATINKNNSFVLNYTGRSSALVKTVSYGFIDKISTFYIDLKREKAKRDFEFASRKVDSLRNVMHSKDRKLIAIDQKTLFTNTNKMEFKVPTENLITEKQMLRQQYAIAVANQQNAAYKLQKATPVIKVLDAPDPPYDVQKRSPILYGIIGFLIGLLLSFMYFSFRVFARYAREEISKAIYGQEVPPVSRKRQMAA</sequence>
<keyword evidence="3 6" id="KW-0812">Transmembrane</keyword>
<dbReference type="PANTHER" id="PTHR32309">
    <property type="entry name" value="TYROSINE-PROTEIN KINASE"/>
    <property type="match status" value="1"/>
</dbReference>
<dbReference type="RefSeq" id="WP_123121599.1">
    <property type="nucleotide sequence ID" value="NZ_RJJR01000013.1"/>
</dbReference>
<dbReference type="EMBL" id="RJJR01000013">
    <property type="protein sequence ID" value="RNI34540.1"/>
    <property type="molecule type" value="Genomic_DNA"/>
</dbReference>
<dbReference type="PANTHER" id="PTHR32309:SF13">
    <property type="entry name" value="FERRIC ENTEROBACTIN TRANSPORT PROTEIN FEPE"/>
    <property type="match status" value="1"/>
</dbReference>
<name>A0A3M9N9R1_9BACT</name>
<gene>
    <name evidence="8" type="ORF">EFY79_15300</name>
</gene>
<evidence type="ECO:0000256" key="2">
    <source>
        <dbReference type="ARBA" id="ARBA00022475"/>
    </source>
</evidence>
<comment type="subcellular location">
    <subcellularLocation>
        <location evidence="1">Cell membrane</location>
        <topology evidence="1">Multi-pass membrane protein</topology>
    </subcellularLocation>
</comment>
<accession>A0A3M9N9R1</accession>
<evidence type="ECO:0000256" key="1">
    <source>
        <dbReference type="ARBA" id="ARBA00004651"/>
    </source>
</evidence>
<evidence type="ECO:0000256" key="4">
    <source>
        <dbReference type="ARBA" id="ARBA00022989"/>
    </source>
</evidence>
<keyword evidence="9" id="KW-1185">Reference proteome</keyword>
<feature type="transmembrane region" description="Helical" evidence="6">
    <location>
        <begin position="297"/>
        <end position="317"/>
    </location>
</feature>
<keyword evidence="5 6" id="KW-0472">Membrane</keyword>
<dbReference type="GO" id="GO:0005886">
    <property type="term" value="C:plasma membrane"/>
    <property type="evidence" value="ECO:0007669"/>
    <property type="project" value="UniProtKB-SubCell"/>
</dbReference>
<evidence type="ECO:0000259" key="7">
    <source>
        <dbReference type="Pfam" id="PF02706"/>
    </source>
</evidence>
<keyword evidence="4 6" id="KW-1133">Transmembrane helix</keyword>
<dbReference type="Proteomes" id="UP000267223">
    <property type="component" value="Unassembled WGS sequence"/>
</dbReference>
<keyword evidence="2" id="KW-1003">Cell membrane</keyword>
<dbReference type="InterPro" id="IPR050445">
    <property type="entry name" value="Bact_polysacc_biosynth/exp"/>
</dbReference>
<proteinExistence type="predicted"/>
<evidence type="ECO:0000313" key="9">
    <source>
        <dbReference type="Proteomes" id="UP000267223"/>
    </source>
</evidence>
<evidence type="ECO:0000313" key="8">
    <source>
        <dbReference type="EMBL" id="RNI34540.1"/>
    </source>
</evidence>
<evidence type="ECO:0000256" key="3">
    <source>
        <dbReference type="ARBA" id="ARBA00022692"/>
    </source>
</evidence>